<dbReference type="eggNOG" id="COG3135">
    <property type="taxonomic scope" value="Bacteria"/>
</dbReference>
<feature type="transmembrane region" description="Helical" evidence="1">
    <location>
        <begin position="478"/>
        <end position="496"/>
    </location>
</feature>
<feature type="transmembrane region" description="Helical" evidence="1">
    <location>
        <begin position="234"/>
        <end position="263"/>
    </location>
</feature>
<dbReference type="InterPro" id="IPR004711">
    <property type="entry name" value="Benzoate_Transporter"/>
</dbReference>
<dbReference type="Proteomes" id="UP000002524">
    <property type="component" value="Chromosome 1"/>
</dbReference>
<feature type="transmembrane region" description="Helical" evidence="1">
    <location>
        <begin position="447"/>
        <end position="471"/>
    </location>
</feature>
<accession>Q9RUP7</accession>
<dbReference type="Pfam" id="PF03594">
    <property type="entry name" value="BenE"/>
    <property type="match status" value="1"/>
</dbReference>
<dbReference type="InParanoid" id="Q9RUP7"/>
<reference evidence="2 3" key="1">
    <citation type="journal article" date="1999" name="Science">
        <title>Genome sequence of the radioresistant bacterium Deinococcus radiodurans R1.</title>
        <authorList>
            <person name="White O."/>
            <person name="Eisen J.A."/>
            <person name="Heidelberg J.F."/>
            <person name="Hickey E.K."/>
            <person name="Peterson J.D."/>
            <person name="Dodson R.J."/>
            <person name="Haft D.H."/>
            <person name="Gwinn M.L."/>
            <person name="Nelson W.C."/>
            <person name="Richardson D.L."/>
            <person name="Moffat K.S."/>
            <person name="Qin H."/>
            <person name="Jiang L."/>
            <person name="Pamphile W."/>
            <person name="Crosby M."/>
            <person name="Shen M."/>
            <person name="Vamathevan J.J."/>
            <person name="Lam P."/>
            <person name="McDonald L."/>
            <person name="Utterback T."/>
            <person name="Zalewski C."/>
            <person name="Makarova K.S."/>
            <person name="Aravind L."/>
            <person name="Daly M.J."/>
            <person name="Minton K.W."/>
            <person name="Fleischmann R.D."/>
            <person name="Ketchum K.A."/>
            <person name="Nelson K.E."/>
            <person name="Salzberg S."/>
            <person name="Smith H.O."/>
            <person name="Venter J.C."/>
            <person name="Fraser C.M."/>
        </authorList>
    </citation>
    <scope>NUCLEOTIDE SEQUENCE [LARGE SCALE GENOMIC DNA]</scope>
    <source>
        <strain evidence="3">ATCC 13939 / DSM 20539 / JCM 16871 / LMG 4051 / NBRC 15346 / NCIMB 9279 / R1 / VKM B-1422</strain>
    </source>
</reference>
<organism evidence="2 3">
    <name type="scientific">Deinococcus radiodurans (strain ATCC 13939 / DSM 20539 / JCM 16871 / CCUG 27074 / LMG 4051 / NBRC 15346 / NCIMB 9279 / VKM B-1422 / R1)</name>
    <dbReference type="NCBI Taxonomy" id="243230"/>
    <lineage>
        <taxon>Bacteria</taxon>
        <taxon>Thermotogati</taxon>
        <taxon>Deinococcota</taxon>
        <taxon>Deinococci</taxon>
        <taxon>Deinococcales</taxon>
        <taxon>Deinococcaceae</taxon>
        <taxon>Deinococcus</taxon>
    </lineage>
</organism>
<name>Q9RUP7_DEIRA</name>
<dbReference type="EnsemblBacteria" id="AAF10908">
    <property type="protein sequence ID" value="AAF10908"/>
    <property type="gene ID" value="DR_1336"/>
</dbReference>
<feature type="transmembrane region" description="Helical" evidence="1">
    <location>
        <begin position="404"/>
        <end position="427"/>
    </location>
</feature>
<dbReference type="AlphaFoldDB" id="Q9RUP7"/>
<keyword evidence="1" id="KW-0472">Membrane</keyword>
<protein>
    <submittedName>
        <fullName evidence="2">Transport protein, putative</fullName>
    </submittedName>
</protein>
<dbReference type="KEGG" id="dra:DR_1336"/>
<dbReference type="PATRIC" id="fig|243230.17.peg.1533"/>
<keyword evidence="1" id="KW-1133">Transmembrane helix</keyword>
<keyword evidence="3" id="KW-1185">Reference proteome</keyword>
<dbReference type="GO" id="GO:0042925">
    <property type="term" value="F:benzoate transmembrane transporter activity"/>
    <property type="evidence" value="ECO:0007669"/>
    <property type="project" value="InterPro"/>
</dbReference>
<feature type="transmembrane region" description="Helical" evidence="1">
    <location>
        <begin position="202"/>
        <end position="222"/>
    </location>
</feature>
<dbReference type="PANTHER" id="PTHR30199:SF0">
    <property type="entry name" value="INNER MEMBRANE PROTEIN YDCO"/>
    <property type="match status" value="1"/>
</dbReference>
<dbReference type="EMBL" id="AE000513">
    <property type="protein sequence ID" value="AAF10908.1"/>
    <property type="molecule type" value="Genomic_DNA"/>
</dbReference>
<evidence type="ECO:0000313" key="2">
    <source>
        <dbReference type="EMBL" id="AAF10908.1"/>
    </source>
</evidence>
<dbReference type="NCBIfam" id="TIGR00843">
    <property type="entry name" value="benE"/>
    <property type="match status" value="1"/>
</dbReference>
<dbReference type="HOGENOM" id="CLU_492374_0_0_0"/>
<evidence type="ECO:0000313" key="3">
    <source>
        <dbReference type="Proteomes" id="UP000002524"/>
    </source>
</evidence>
<feature type="transmembrane region" description="Helical" evidence="1">
    <location>
        <begin position="508"/>
        <end position="532"/>
    </location>
</feature>
<gene>
    <name evidence="2" type="ordered locus">DR_1336</name>
</gene>
<dbReference type="OrthoDB" id="9813854at2"/>
<dbReference type="PIR" id="F75407">
    <property type="entry name" value="F75407"/>
</dbReference>
<dbReference type="GO" id="GO:0005886">
    <property type="term" value="C:plasma membrane"/>
    <property type="evidence" value="ECO:0000318"/>
    <property type="project" value="GO_Central"/>
</dbReference>
<dbReference type="PaxDb" id="243230-DR_1336"/>
<proteinExistence type="predicted"/>
<sequence>MMVDGAFVRAEEAVSLNRLPSPISKNPAPAAHSDLRLSTCRDALELAAWYHPTSPPIFGGLIPRPSAGGRPGRSSGPQAVLLPAREGIFAARSGAVRLSPSLTRSCPRVRGYWPHVRLGCPGMLRRGGARGQCAIQRRTARKRGAAFRQPPGPLPAPAQPCTVGGGRVPAPYFPRAARRGLSDWGAGGFAAAHSSPAQGASALASMYLLLGVMGMTLCWRYRVPVVLGWNTPGLAVLIASAGRFTAAEVVGALLVSGAVLALVGLSRAFDWLARTLPLPLALALLAGVLLPFVLRGLAAIPQAPALTLPTLLAYLLARVFAPRWAVPLALVTGVTVAALTGQLHLSALGHTSLLARPEWITPTFSSQALLTLALPCTILALTSQHLAGMAVLHTHGYRQVPPALLVTVTGAASALAAPLGSVTMNMGAITAAICMGPDVHPDPNRHYVAGLACAGGYLVLGLCAGALLGLAGSFPAPLMQLLAGLALLGSVLSGLQNALSDPRWREGALLAFACTAAGFSFLNIGGALWGLLLGWGSAALAQWAQREKGGGLA</sequence>
<feature type="transmembrane region" description="Helical" evidence="1">
    <location>
        <begin position="324"/>
        <end position="348"/>
    </location>
</feature>
<dbReference type="PANTHER" id="PTHR30199">
    <property type="entry name" value="MFS FAMILY TRANSPORTER, PREDICTED SUBSTRATE BENZOATE"/>
    <property type="match status" value="1"/>
</dbReference>
<feature type="transmembrane region" description="Helical" evidence="1">
    <location>
        <begin position="275"/>
        <end position="293"/>
    </location>
</feature>
<evidence type="ECO:0000256" key="1">
    <source>
        <dbReference type="SAM" id="Phobius"/>
    </source>
</evidence>
<feature type="transmembrane region" description="Helical" evidence="1">
    <location>
        <begin position="299"/>
        <end position="317"/>
    </location>
</feature>
<dbReference type="STRING" id="243230.DR_1336"/>
<keyword evidence="1" id="KW-0812">Transmembrane</keyword>